<reference evidence="2 3" key="1">
    <citation type="submission" date="2020-08" db="EMBL/GenBank/DDBJ databases">
        <title>Cohnella phylogeny.</title>
        <authorList>
            <person name="Dunlap C."/>
        </authorList>
    </citation>
    <scope>NUCLEOTIDE SEQUENCE [LARGE SCALE GENOMIC DNA]</scope>
    <source>
        <strain evidence="2 3">CBP 2801</strain>
    </source>
</reference>
<feature type="transmembrane region" description="Helical" evidence="1">
    <location>
        <begin position="136"/>
        <end position="154"/>
    </location>
</feature>
<dbReference type="Pfam" id="PF07301">
    <property type="entry name" value="DUF1453"/>
    <property type="match status" value="1"/>
</dbReference>
<sequence length="165" mass="18673">MNSSSAISYGFIIVIVLLVFLIRSRRSAKSRPIRRNGYGMLVPVVILLIAFSLSAFSLANVPDHPFHLPAVWEILCACLLGVVLGFVMLYHTGYEKREDGLVYSTPNKNFKYVLLAIIVIRLGLSEYLKSLDYTEFTLLTMIMAFLYVGVWRIGSFLKYRRVLAG</sequence>
<feature type="transmembrane region" description="Helical" evidence="1">
    <location>
        <begin position="112"/>
        <end position="130"/>
    </location>
</feature>
<gene>
    <name evidence="2" type="ORF">H7C18_07700</name>
</gene>
<keyword evidence="1" id="KW-0812">Transmembrane</keyword>
<evidence type="ECO:0000313" key="3">
    <source>
        <dbReference type="Proteomes" id="UP000564644"/>
    </source>
</evidence>
<comment type="caution">
    <text evidence="2">The sequence shown here is derived from an EMBL/GenBank/DDBJ whole genome shotgun (WGS) entry which is preliminary data.</text>
</comment>
<dbReference type="PANTHER" id="PTHR39164:SF1">
    <property type="entry name" value="PROTEIN CCDC"/>
    <property type="match status" value="1"/>
</dbReference>
<evidence type="ECO:0000313" key="2">
    <source>
        <dbReference type="EMBL" id="MBB6730788.1"/>
    </source>
</evidence>
<dbReference type="RefSeq" id="WP_185128453.1">
    <property type="nucleotide sequence ID" value="NZ_JACJVO010000009.1"/>
</dbReference>
<name>A0A7X0SN37_9BACL</name>
<dbReference type="EMBL" id="JACJVO010000009">
    <property type="protein sequence ID" value="MBB6730788.1"/>
    <property type="molecule type" value="Genomic_DNA"/>
</dbReference>
<feature type="transmembrane region" description="Helical" evidence="1">
    <location>
        <begin position="36"/>
        <end position="58"/>
    </location>
</feature>
<proteinExistence type="predicted"/>
<dbReference type="InterPro" id="IPR058247">
    <property type="entry name" value="DUF1453"/>
</dbReference>
<evidence type="ECO:0000256" key="1">
    <source>
        <dbReference type="SAM" id="Phobius"/>
    </source>
</evidence>
<keyword evidence="1" id="KW-1133">Transmembrane helix</keyword>
<dbReference type="PANTHER" id="PTHR39164">
    <property type="entry name" value="PROTEIN CCDC"/>
    <property type="match status" value="1"/>
</dbReference>
<keyword evidence="1" id="KW-0472">Membrane</keyword>
<feature type="transmembrane region" description="Helical" evidence="1">
    <location>
        <begin position="70"/>
        <end position="91"/>
    </location>
</feature>
<dbReference type="AlphaFoldDB" id="A0A7X0SN37"/>
<organism evidence="2 3">
    <name type="scientific">Cohnella zeiphila</name>
    <dbReference type="NCBI Taxonomy" id="2761120"/>
    <lineage>
        <taxon>Bacteria</taxon>
        <taxon>Bacillati</taxon>
        <taxon>Bacillota</taxon>
        <taxon>Bacilli</taxon>
        <taxon>Bacillales</taxon>
        <taxon>Paenibacillaceae</taxon>
        <taxon>Cohnella</taxon>
    </lineage>
</organism>
<feature type="transmembrane region" description="Helical" evidence="1">
    <location>
        <begin position="6"/>
        <end position="24"/>
    </location>
</feature>
<protein>
    <submittedName>
        <fullName evidence="2">DUF1453 family protein</fullName>
    </submittedName>
</protein>
<dbReference type="InterPro" id="IPR031306">
    <property type="entry name" value="CcdC"/>
</dbReference>
<dbReference type="Proteomes" id="UP000564644">
    <property type="component" value="Unassembled WGS sequence"/>
</dbReference>
<accession>A0A7X0SN37</accession>
<keyword evidence="3" id="KW-1185">Reference proteome</keyword>